<feature type="region of interest" description="Disordered" evidence="2">
    <location>
        <begin position="1"/>
        <end position="22"/>
    </location>
</feature>
<gene>
    <name evidence="3" type="ORF">KC01_LOCUS8556</name>
</gene>
<keyword evidence="4" id="KW-1185">Reference proteome</keyword>
<evidence type="ECO:0000313" key="4">
    <source>
        <dbReference type="Proteomes" id="UP001497482"/>
    </source>
</evidence>
<dbReference type="InterPro" id="IPR011714">
    <property type="entry name" value="Seve_residue_repeat"/>
</dbReference>
<proteinExistence type="predicted"/>
<sequence length="332" mass="39018">MEEQKEAHSCSEQQDSERDIQNRKIEALTRELEDFEEVKGEYSRLVSYCKSLGKDLEEAKRCINQLSQEPLLEKESLQQKANNKSSEREMLERLKRELEDFEDVKGEYSRLVSLCKRLEKDLEDANRCSNQLCQELVLEKECSQQVAVHKSSEREMRERIERLKSELEDFEEVKGEYSQLVSYCKRLEKDLEDAKRCINSNQLPTDLLSEKESLKQVAVDKSSEKEMIERLKQKLEDFEDVKREYSRLVSLCKRLEKDMEEAKKNSLVVVAEPEESPTASVCYRCICFGMSAVRWKIQTEQKHQQDTKRKDSQPEIHLTNSRADYTSLVGYL</sequence>
<evidence type="ECO:0000313" key="3">
    <source>
        <dbReference type="EMBL" id="CAL1577174.1"/>
    </source>
</evidence>
<dbReference type="AlphaFoldDB" id="A0AAV2JPP5"/>
<feature type="coiled-coil region" evidence="1">
    <location>
        <begin position="214"/>
        <end position="265"/>
    </location>
</feature>
<dbReference type="EMBL" id="OZ035835">
    <property type="protein sequence ID" value="CAL1577174.1"/>
    <property type="molecule type" value="Genomic_DNA"/>
</dbReference>
<evidence type="ECO:0000256" key="1">
    <source>
        <dbReference type="SAM" id="Coils"/>
    </source>
</evidence>
<dbReference type="Proteomes" id="UP001497482">
    <property type="component" value="Chromosome 13"/>
</dbReference>
<name>A0AAV2JPP5_KNICA</name>
<reference evidence="3 4" key="1">
    <citation type="submission" date="2024-04" db="EMBL/GenBank/DDBJ databases">
        <authorList>
            <person name="Waldvogel A.-M."/>
            <person name="Schoenle A."/>
        </authorList>
    </citation>
    <scope>NUCLEOTIDE SEQUENCE [LARGE SCALE GENOMIC DNA]</scope>
</reference>
<accession>A0AAV2JPP5</accession>
<protein>
    <submittedName>
        <fullName evidence="3">Uncharacterized protein</fullName>
    </submittedName>
</protein>
<dbReference type="Pfam" id="PF07709">
    <property type="entry name" value="SRR"/>
    <property type="match status" value="3"/>
</dbReference>
<evidence type="ECO:0000256" key="2">
    <source>
        <dbReference type="SAM" id="MobiDB-lite"/>
    </source>
</evidence>
<organism evidence="3 4">
    <name type="scientific">Knipowitschia caucasica</name>
    <name type="common">Caucasian dwarf goby</name>
    <name type="synonym">Pomatoschistus caucasicus</name>
    <dbReference type="NCBI Taxonomy" id="637954"/>
    <lineage>
        <taxon>Eukaryota</taxon>
        <taxon>Metazoa</taxon>
        <taxon>Chordata</taxon>
        <taxon>Craniata</taxon>
        <taxon>Vertebrata</taxon>
        <taxon>Euteleostomi</taxon>
        <taxon>Actinopterygii</taxon>
        <taxon>Neopterygii</taxon>
        <taxon>Teleostei</taxon>
        <taxon>Neoteleostei</taxon>
        <taxon>Acanthomorphata</taxon>
        <taxon>Gobiaria</taxon>
        <taxon>Gobiiformes</taxon>
        <taxon>Gobioidei</taxon>
        <taxon>Gobiidae</taxon>
        <taxon>Gobiinae</taxon>
        <taxon>Knipowitschia</taxon>
    </lineage>
</organism>
<keyword evidence="1" id="KW-0175">Coiled coil</keyword>